<reference evidence="3 4" key="1">
    <citation type="journal article" date="2011" name="J. Bacteriol.">
        <title>Genome sequence of Haloplasma contractile, an unusual contractile bacterium from a deep-sea anoxic brine lake.</title>
        <authorList>
            <person name="Antunes A."/>
            <person name="Alam I."/>
            <person name="El Dorry H."/>
            <person name="Siam R."/>
            <person name="Robertson A."/>
            <person name="Bajic V.B."/>
            <person name="Stingl U."/>
        </authorList>
    </citation>
    <scope>NUCLEOTIDE SEQUENCE [LARGE SCALE GENOMIC DNA]</scope>
    <source>
        <strain evidence="3 4">SSD-17B</strain>
    </source>
</reference>
<gene>
    <name evidence="3" type="ORF">HLPCO_002489</name>
</gene>
<dbReference type="PROSITE" id="PS51819">
    <property type="entry name" value="VOC"/>
    <property type="match status" value="2"/>
</dbReference>
<comment type="caution">
    <text evidence="3">The sequence shown here is derived from an EMBL/GenBank/DDBJ whole genome shotgun (WGS) entry which is preliminary data.</text>
</comment>
<organism evidence="3 4">
    <name type="scientific">Haloplasma contractile SSD-17B</name>
    <dbReference type="NCBI Taxonomy" id="1033810"/>
    <lineage>
        <taxon>Bacteria</taxon>
        <taxon>Bacillati</taxon>
        <taxon>Mycoplasmatota</taxon>
        <taxon>Mollicutes</taxon>
        <taxon>Haloplasmatales</taxon>
        <taxon>Haloplasmataceae</taxon>
        <taxon>Haloplasma</taxon>
    </lineage>
</organism>
<dbReference type="PANTHER" id="PTHR43048">
    <property type="entry name" value="METHYLMALONYL-COA EPIMERASE"/>
    <property type="match status" value="1"/>
</dbReference>
<dbReference type="InterPro" id="IPR029068">
    <property type="entry name" value="Glyas_Bleomycin-R_OHBP_Dase"/>
</dbReference>
<dbReference type="OrthoDB" id="9795618at2"/>
<evidence type="ECO:0000313" key="4">
    <source>
        <dbReference type="Proteomes" id="UP000005707"/>
    </source>
</evidence>
<dbReference type="GO" id="GO:0046872">
    <property type="term" value="F:metal ion binding"/>
    <property type="evidence" value="ECO:0007669"/>
    <property type="project" value="UniProtKB-KW"/>
</dbReference>
<keyword evidence="1" id="KW-0479">Metal-binding</keyword>
<dbReference type="STRING" id="1033810.HLPCO_002489"/>
<evidence type="ECO:0000313" key="3">
    <source>
        <dbReference type="EMBL" id="ERJ11367.1"/>
    </source>
</evidence>
<dbReference type="PANTHER" id="PTHR43048:SF3">
    <property type="entry name" value="METHYLMALONYL-COA EPIMERASE, MITOCHONDRIAL"/>
    <property type="match status" value="1"/>
</dbReference>
<evidence type="ECO:0000259" key="2">
    <source>
        <dbReference type="PROSITE" id="PS51819"/>
    </source>
</evidence>
<dbReference type="AlphaFoldDB" id="U2DS35"/>
<dbReference type="RefSeq" id="WP_008826554.1">
    <property type="nucleotide sequence ID" value="NZ_AFNU02000011.1"/>
</dbReference>
<name>U2DS35_9MOLU</name>
<feature type="domain" description="VOC" evidence="2">
    <location>
        <begin position="6"/>
        <end position="146"/>
    </location>
</feature>
<dbReference type="Gene3D" id="3.10.180.10">
    <property type="entry name" value="2,3-Dihydroxybiphenyl 1,2-Dioxygenase, domain 1"/>
    <property type="match status" value="2"/>
</dbReference>
<proteinExistence type="predicted"/>
<dbReference type="GO" id="GO:0046491">
    <property type="term" value="P:L-methylmalonyl-CoA metabolic process"/>
    <property type="evidence" value="ECO:0007669"/>
    <property type="project" value="TreeGrafter"/>
</dbReference>
<dbReference type="eggNOG" id="COG0346">
    <property type="taxonomic scope" value="Bacteria"/>
</dbReference>
<dbReference type="InParanoid" id="U2DS35"/>
<dbReference type="InterPro" id="IPR037523">
    <property type="entry name" value="VOC_core"/>
</dbReference>
<sequence length="359" mass="40718">MKIISGIQQMGIGVPNINEAFNWYRKNLGFDIPVIDDEGVAELMLRYTGGEPQNRHAIIAINMQGGGGLEFWQYTSRSPQSASFEIQAGDLGIFITKLKCKDVPSAYDQFKKSSVNVIGNITEDPKGNTTFFLKDPYDNIFQIVESTDVYSKTKVPTGGVVGAIIGVTDMEKAINFYKEVLGYDEIIYDEQGMFEDFKLLPGGYNEFRRILITHSKPRIGAFSKIFGRSEIELIQILEGPQRKIYEDRYWGDLGFIQICFDIHDMGDLKKHCSKSGHPFTVDSNPKVYESDSETFNMGDASGHFTYTEDPDGTLIEFVETYKIPIIKKIGFFLNMKKRKPEKPLPNWLIKALAFNRIKD</sequence>
<dbReference type="Pfam" id="PF00903">
    <property type="entry name" value="Glyoxalase"/>
    <property type="match status" value="2"/>
</dbReference>
<dbReference type="Proteomes" id="UP000005707">
    <property type="component" value="Unassembled WGS sequence"/>
</dbReference>
<dbReference type="InterPro" id="IPR004360">
    <property type="entry name" value="Glyas_Fos-R_dOase_dom"/>
</dbReference>
<feature type="domain" description="VOC" evidence="2">
    <location>
        <begin position="159"/>
        <end position="320"/>
    </location>
</feature>
<dbReference type="InterPro" id="IPR051785">
    <property type="entry name" value="MMCE/EMCE_epimerase"/>
</dbReference>
<dbReference type="SUPFAM" id="SSF54593">
    <property type="entry name" value="Glyoxalase/Bleomycin resistance protein/Dihydroxybiphenyl dioxygenase"/>
    <property type="match status" value="1"/>
</dbReference>
<dbReference type="GO" id="GO:0051213">
    <property type="term" value="F:dioxygenase activity"/>
    <property type="evidence" value="ECO:0007669"/>
    <property type="project" value="UniProtKB-KW"/>
</dbReference>
<accession>U2DS35</accession>
<reference evidence="3 4" key="2">
    <citation type="journal article" date="2013" name="PLoS ONE">
        <title>INDIGO - INtegrated Data Warehouse of MIcrobial GenOmes with Examples from the Red Sea Extremophiles.</title>
        <authorList>
            <person name="Alam I."/>
            <person name="Antunes A."/>
            <person name="Kamau A.A."/>
            <person name="Ba Alawi W."/>
            <person name="Kalkatawi M."/>
            <person name="Stingl U."/>
            <person name="Bajic V.B."/>
        </authorList>
    </citation>
    <scope>NUCLEOTIDE SEQUENCE [LARGE SCALE GENOMIC DNA]</scope>
    <source>
        <strain evidence="3 4">SSD-17B</strain>
    </source>
</reference>
<dbReference type="EMBL" id="AFNU02000011">
    <property type="protein sequence ID" value="ERJ11367.1"/>
    <property type="molecule type" value="Genomic_DNA"/>
</dbReference>
<protein>
    <submittedName>
        <fullName evidence="3">Glyoxalase-bleomycin resistance protein-dioxygenase</fullName>
    </submittedName>
</protein>
<dbReference type="GO" id="GO:0004493">
    <property type="term" value="F:methylmalonyl-CoA epimerase activity"/>
    <property type="evidence" value="ECO:0007669"/>
    <property type="project" value="TreeGrafter"/>
</dbReference>
<evidence type="ECO:0000256" key="1">
    <source>
        <dbReference type="ARBA" id="ARBA00022723"/>
    </source>
</evidence>
<keyword evidence="4" id="KW-1185">Reference proteome</keyword>